<keyword evidence="2" id="KW-1185">Reference proteome</keyword>
<gene>
    <name evidence="1" type="ORF">NQ314_006883</name>
</gene>
<sequence>MQDSDYKVNFGTHVNIAIGKANGLVTALNRLMPNIGEPRASIRKILGSVAHSVVLYGVEVWGDALNKQRHHNKLKKLQRRVALRVCGA</sequence>
<comment type="caution">
    <text evidence="1">The sequence shown here is derived from an EMBL/GenBank/DDBJ whole genome shotgun (WGS) entry which is preliminary data.</text>
</comment>
<protein>
    <submittedName>
        <fullName evidence="1">Uncharacterized protein</fullName>
    </submittedName>
</protein>
<dbReference type="Proteomes" id="UP001162156">
    <property type="component" value="Unassembled WGS sequence"/>
</dbReference>
<evidence type="ECO:0000313" key="2">
    <source>
        <dbReference type="Proteomes" id="UP001162156"/>
    </source>
</evidence>
<reference evidence="1" key="1">
    <citation type="journal article" date="2023" name="Insect Mol. Biol.">
        <title>Genome sequencing provides insights into the evolution of gene families encoding plant cell wall-degrading enzymes in longhorned beetles.</title>
        <authorList>
            <person name="Shin N.R."/>
            <person name="Okamura Y."/>
            <person name="Kirsch R."/>
            <person name="Pauchet Y."/>
        </authorList>
    </citation>
    <scope>NUCLEOTIDE SEQUENCE</scope>
    <source>
        <strain evidence="1">RBIC_L_NR</strain>
    </source>
</reference>
<dbReference type="AlphaFoldDB" id="A0AAV8YVG7"/>
<evidence type="ECO:0000313" key="1">
    <source>
        <dbReference type="EMBL" id="KAJ8955517.1"/>
    </source>
</evidence>
<dbReference type="EMBL" id="JANEYF010001873">
    <property type="protein sequence ID" value="KAJ8955517.1"/>
    <property type="molecule type" value="Genomic_DNA"/>
</dbReference>
<name>A0AAV8YVG7_9CUCU</name>
<organism evidence="1 2">
    <name type="scientific">Rhamnusium bicolor</name>
    <dbReference type="NCBI Taxonomy" id="1586634"/>
    <lineage>
        <taxon>Eukaryota</taxon>
        <taxon>Metazoa</taxon>
        <taxon>Ecdysozoa</taxon>
        <taxon>Arthropoda</taxon>
        <taxon>Hexapoda</taxon>
        <taxon>Insecta</taxon>
        <taxon>Pterygota</taxon>
        <taxon>Neoptera</taxon>
        <taxon>Endopterygota</taxon>
        <taxon>Coleoptera</taxon>
        <taxon>Polyphaga</taxon>
        <taxon>Cucujiformia</taxon>
        <taxon>Chrysomeloidea</taxon>
        <taxon>Cerambycidae</taxon>
        <taxon>Lepturinae</taxon>
        <taxon>Rhagiini</taxon>
        <taxon>Rhamnusium</taxon>
    </lineage>
</organism>
<accession>A0AAV8YVG7</accession>
<proteinExistence type="predicted"/>